<evidence type="ECO:0000313" key="1">
    <source>
        <dbReference type="EMBL" id="OGN22731.1"/>
    </source>
</evidence>
<evidence type="ECO:0000313" key="2">
    <source>
        <dbReference type="Proteomes" id="UP000178227"/>
    </source>
</evidence>
<name>A0A1F8GBR9_9BACT</name>
<comment type="caution">
    <text evidence="1">The sequence shown here is derived from an EMBL/GenBank/DDBJ whole genome shotgun (WGS) entry which is preliminary data.</text>
</comment>
<sequence>MLKDRKVRTAITRQSHYAFFNFYFAHYVTYQTAPFQQEIFGLTERDDINNLFVIAFRGSGKSTILTTSYPLWAILGRQQKKFVLILTQTRSQAKQHMMNMRRELEGNTLLKNDLGPFQEEDDEWGSSSLVFSRLNARISVASTETSIRGLRHNQHRPDLIIGDDVEDLQSTKTREGRQKTYQWLTGEVIPAGDRNTRLIIVGNLLHEDSLLMRIKEDIELGKLNGVFKEYPLIENEQILWPGKYPALDVIEKEKMKAGNDYAWQREYLLHIIPAEDQAIHSDWIQYYDELPKKGAVDSDGWPFHASIRIGVDLAISRRDTADYTAMISGLLYGPSSDRKLYILPDIINRRVTFPETLDLCKALNIKYEHSIWGRPTFIIENVAYQDALPQQLKSEGIDNVKTTKPGTSDKRSRLVLTGNLIRSGRVLFPRHGAEALINQIVHFGVEKNDDMADAFTILVLSMLQDPPYEPRIFWI</sequence>
<dbReference type="STRING" id="1802694.A2918_01270"/>
<dbReference type="AlphaFoldDB" id="A0A1F8GBR9"/>
<proteinExistence type="predicted"/>
<reference evidence="1 2" key="1">
    <citation type="journal article" date="2016" name="Nat. Commun.">
        <title>Thousands of microbial genomes shed light on interconnected biogeochemical processes in an aquifer system.</title>
        <authorList>
            <person name="Anantharaman K."/>
            <person name="Brown C.T."/>
            <person name="Hug L.A."/>
            <person name="Sharon I."/>
            <person name="Castelle C.J."/>
            <person name="Probst A.J."/>
            <person name="Thomas B.C."/>
            <person name="Singh A."/>
            <person name="Wilkins M.J."/>
            <person name="Karaoz U."/>
            <person name="Brodie E.L."/>
            <person name="Williams K.H."/>
            <person name="Hubbard S.S."/>
            <person name="Banfield J.F."/>
        </authorList>
    </citation>
    <scope>NUCLEOTIDE SEQUENCE [LARGE SCALE GENOMIC DNA]</scope>
</reference>
<organism evidence="1 2">
    <name type="scientific">Candidatus Yanofskybacteria bacterium RIFCSPLOWO2_01_FULL_42_49</name>
    <dbReference type="NCBI Taxonomy" id="1802694"/>
    <lineage>
        <taxon>Bacteria</taxon>
        <taxon>Candidatus Yanofskyibacteriota</taxon>
    </lineage>
</organism>
<accession>A0A1F8GBR9</accession>
<evidence type="ECO:0008006" key="3">
    <source>
        <dbReference type="Google" id="ProtNLM"/>
    </source>
</evidence>
<dbReference type="EMBL" id="MGKI01000009">
    <property type="protein sequence ID" value="OGN22731.1"/>
    <property type="molecule type" value="Genomic_DNA"/>
</dbReference>
<protein>
    <recommendedName>
        <fullName evidence="3">Terminase large subunit gp17-like C-terminal domain-containing protein</fullName>
    </recommendedName>
</protein>
<dbReference type="SUPFAM" id="SSF52540">
    <property type="entry name" value="P-loop containing nucleoside triphosphate hydrolases"/>
    <property type="match status" value="1"/>
</dbReference>
<dbReference type="Gene3D" id="3.40.50.300">
    <property type="entry name" value="P-loop containing nucleotide triphosphate hydrolases"/>
    <property type="match status" value="1"/>
</dbReference>
<dbReference type="Proteomes" id="UP000178227">
    <property type="component" value="Unassembled WGS sequence"/>
</dbReference>
<dbReference type="Gene3D" id="3.30.420.240">
    <property type="match status" value="1"/>
</dbReference>
<gene>
    <name evidence="1" type="ORF">A2918_01270</name>
</gene>
<dbReference type="InterPro" id="IPR027417">
    <property type="entry name" value="P-loop_NTPase"/>
</dbReference>